<keyword evidence="3" id="KW-0378">Hydrolase</keyword>
<dbReference type="InterPro" id="IPR004130">
    <property type="entry name" value="Gpn"/>
</dbReference>
<dbReference type="Pfam" id="PF03029">
    <property type="entry name" value="ATP_bind_1"/>
    <property type="match status" value="1"/>
</dbReference>
<dbReference type="Gene3D" id="3.40.50.300">
    <property type="entry name" value="P-loop containing nucleotide triphosphate hydrolases"/>
    <property type="match status" value="1"/>
</dbReference>
<dbReference type="Proteomes" id="UP001595803">
    <property type="component" value="Unassembled WGS sequence"/>
</dbReference>
<keyword evidence="6" id="KW-1185">Reference proteome</keyword>
<evidence type="ECO:0000256" key="2">
    <source>
        <dbReference type="ARBA" id="ARBA00022741"/>
    </source>
</evidence>
<organism evidence="5 6">
    <name type="scientific">Deinococcus rufus</name>
    <dbReference type="NCBI Taxonomy" id="2136097"/>
    <lineage>
        <taxon>Bacteria</taxon>
        <taxon>Thermotogati</taxon>
        <taxon>Deinococcota</taxon>
        <taxon>Deinococci</taxon>
        <taxon>Deinococcales</taxon>
        <taxon>Deinococcaceae</taxon>
        <taxon>Deinococcus</taxon>
    </lineage>
</organism>
<sequence>MIHPIKIVVSGAVGAGKTTLIQTLSETEVISTDVVASEDIGKDNTTIAFDFGTVQLGDDLLLLFGTPGQERFDFMWDVLCQGAMGLLLLVSGTRPGDFRHSRHILEFIRTRYPLPYLLGVTHQDRPGAWAPEDVAEYFDTPPGRVIGLDATDPAACRRAVSDLLTILATPAMADVPPVPALYPVQPPEAL</sequence>
<dbReference type="InterPro" id="IPR052705">
    <property type="entry name" value="Gliding_Motility_GTPase"/>
</dbReference>
<evidence type="ECO:0000256" key="4">
    <source>
        <dbReference type="ARBA" id="ARBA00023134"/>
    </source>
</evidence>
<evidence type="ECO:0000256" key="1">
    <source>
        <dbReference type="ARBA" id="ARBA00005290"/>
    </source>
</evidence>
<dbReference type="SUPFAM" id="SSF52540">
    <property type="entry name" value="P-loop containing nucleoside triphosphate hydrolases"/>
    <property type="match status" value="1"/>
</dbReference>
<comment type="similarity">
    <text evidence="1">Belongs to the GPN-loop GTPase family.</text>
</comment>
<dbReference type="PANTHER" id="PTHR42708:SF1">
    <property type="entry name" value="GLIDING MOTILITY PROTEIN MGLA"/>
    <property type="match status" value="1"/>
</dbReference>
<evidence type="ECO:0000313" key="5">
    <source>
        <dbReference type="EMBL" id="MFC3833618.1"/>
    </source>
</evidence>
<comment type="caution">
    <text evidence="5">The sequence shown here is derived from an EMBL/GenBank/DDBJ whole genome shotgun (WGS) entry which is preliminary data.</text>
</comment>
<dbReference type="PANTHER" id="PTHR42708">
    <property type="entry name" value="ATP/GTP-BINDING PROTEIN-RELATED"/>
    <property type="match status" value="1"/>
</dbReference>
<gene>
    <name evidence="5" type="ORF">ACFOSB_12185</name>
</gene>
<dbReference type="InterPro" id="IPR027417">
    <property type="entry name" value="P-loop_NTPase"/>
</dbReference>
<evidence type="ECO:0000313" key="6">
    <source>
        <dbReference type="Proteomes" id="UP001595803"/>
    </source>
</evidence>
<dbReference type="CDD" id="cd00882">
    <property type="entry name" value="Ras_like_GTPase"/>
    <property type="match status" value="1"/>
</dbReference>
<protein>
    <submittedName>
        <fullName evidence="5">ATP/GTP-binding protein</fullName>
    </submittedName>
</protein>
<proteinExistence type="inferred from homology"/>
<keyword evidence="2" id="KW-0547">Nucleotide-binding</keyword>
<dbReference type="EMBL" id="JBHRZG010000012">
    <property type="protein sequence ID" value="MFC3833618.1"/>
    <property type="molecule type" value="Genomic_DNA"/>
</dbReference>
<reference evidence="6" key="1">
    <citation type="journal article" date="2019" name="Int. J. Syst. Evol. Microbiol.">
        <title>The Global Catalogue of Microorganisms (GCM) 10K type strain sequencing project: providing services to taxonomists for standard genome sequencing and annotation.</title>
        <authorList>
            <consortium name="The Broad Institute Genomics Platform"/>
            <consortium name="The Broad Institute Genome Sequencing Center for Infectious Disease"/>
            <person name="Wu L."/>
            <person name="Ma J."/>
        </authorList>
    </citation>
    <scope>NUCLEOTIDE SEQUENCE [LARGE SCALE GENOMIC DNA]</scope>
    <source>
        <strain evidence="6">CCTCC AB 2017081</strain>
    </source>
</reference>
<dbReference type="RefSeq" id="WP_322474935.1">
    <property type="nucleotide sequence ID" value="NZ_JBHRZG010000012.1"/>
</dbReference>
<evidence type="ECO:0000256" key="3">
    <source>
        <dbReference type="ARBA" id="ARBA00022801"/>
    </source>
</evidence>
<accession>A0ABV7Z8E0</accession>
<name>A0ABV7Z8E0_9DEIO</name>
<keyword evidence="4" id="KW-0342">GTP-binding</keyword>